<name>A0AA89BLF5_PINIB</name>
<dbReference type="PANTHER" id="PTHR45823">
    <property type="entry name" value="T-SNARE COILED-COIL HOMOLOGY DOMAIN-CONTAINING PROTEIN"/>
    <property type="match status" value="1"/>
</dbReference>
<evidence type="ECO:0000256" key="2">
    <source>
        <dbReference type="SAM" id="MobiDB-lite"/>
    </source>
</evidence>
<dbReference type="SUPFAM" id="SSF47781">
    <property type="entry name" value="RuvA domain 2-like"/>
    <property type="match status" value="1"/>
</dbReference>
<evidence type="ECO:0000313" key="4">
    <source>
        <dbReference type="EMBL" id="KAK3086893.1"/>
    </source>
</evidence>
<protein>
    <recommendedName>
        <fullName evidence="3">Retrotransposon gag domain-containing protein</fullName>
    </recommendedName>
</protein>
<dbReference type="PANTHER" id="PTHR45823:SF1">
    <property type="entry name" value="T-SNARE COILED-COIL HOMOLOGY DOMAIN-CONTAINING PROTEIN"/>
    <property type="match status" value="1"/>
</dbReference>
<sequence length="416" mass="47710">MATSNIGTINVNTASKEDLKLIPNVGDKTALAILKLRDEKRSLDIEDLKSISTIPNTVWDPLVDRGVMTFEEGLGVPSLKDTIAQIQELQKVVANKDVQISIKQKEIQSYQQELQVQEQTLKQQFKEQINNRQHKFQSELDDTKTNYETLIKQEEESKKDEIEKMKQKLFDQDQKYTGKMAQMEQKIQQLEEDKLSKQVDKLAPQGIYTARKPQPNKTSDNETSKKHTNSKSNSDSESSDIHGPSPPKMAIFDGKDDWRPFFTQFSHIARRYKWTDEQKLYKLIECLRDKALKYFSSRLASDQTNFKQISAELDERFGKKDLPHIIRRQLQDIKQGPDETIEEFADKIQEMTTDGYPDTPDDCRQTVSIDAFLLGCLNKQAALTAMDKNPPSLDTAVQNMKSALTNQRFILGVKKG</sequence>
<accession>A0AA89BLF5</accession>
<feature type="coiled-coil region" evidence="1">
    <location>
        <begin position="152"/>
        <end position="200"/>
    </location>
</feature>
<gene>
    <name evidence="4" type="ORF">FSP39_025070</name>
</gene>
<feature type="region of interest" description="Disordered" evidence="2">
    <location>
        <begin position="205"/>
        <end position="252"/>
    </location>
</feature>
<keyword evidence="5" id="KW-1185">Reference proteome</keyword>
<dbReference type="EMBL" id="VSWD01000012">
    <property type="protein sequence ID" value="KAK3086893.1"/>
    <property type="molecule type" value="Genomic_DNA"/>
</dbReference>
<feature type="coiled-coil region" evidence="1">
    <location>
        <begin position="100"/>
        <end position="127"/>
    </location>
</feature>
<dbReference type="Proteomes" id="UP001186944">
    <property type="component" value="Unassembled WGS sequence"/>
</dbReference>
<evidence type="ECO:0000256" key="1">
    <source>
        <dbReference type="SAM" id="Coils"/>
    </source>
</evidence>
<proteinExistence type="predicted"/>
<evidence type="ECO:0000313" key="5">
    <source>
        <dbReference type="Proteomes" id="UP001186944"/>
    </source>
</evidence>
<dbReference type="AlphaFoldDB" id="A0AA89BLF5"/>
<feature type="domain" description="Retrotransposon gag" evidence="3">
    <location>
        <begin position="285"/>
        <end position="353"/>
    </location>
</feature>
<dbReference type="Pfam" id="PF12836">
    <property type="entry name" value="HHH_3"/>
    <property type="match status" value="1"/>
</dbReference>
<organism evidence="4 5">
    <name type="scientific">Pinctada imbricata</name>
    <name type="common">Atlantic pearl-oyster</name>
    <name type="synonym">Pinctada martensii</name>
    <dbReference type="NCBI Taxonomy" id="66713"/>
    <lineage>
        <taxon>Eukaryota</taxon>
        <taxon>Metazoa</taxon>
        <taxon>Spiralia</taxon>
        <taxon>Lophotrochozoa</taxon>
        <taxon>Mollusca</taxon>
        <taxon>Bivalvia</taxon>
        <taxon>Autobranchia</taxon>
        <taxon>Pteriomorphia</taxon>
        <taxon>Pterioida</taxon>
        <taxon>Pterioidea</taxon>
        <taxon>Pteriidae</taxon>
        <taxon>Pinctada</taxon>
    </lineage>
</organism>
<reference evidence="4" key="1">
    <citation type="submission" date="2019-08" db="EMBL/GenBank/DDBJ databases">
        <title>The improved chromosome-level genome for the pearl oyster Pinctada fucata martensii using PacBio sequencing and Hi-C.</title>
        <authorList>
            <person name="Zheng Z."/>
        </authorList>
    </citation>
    <scope>NUCLEOTIDE SEQUENCE</scope>
    <source>
        <strain evidence="4">ZZ-2019</strain>
        <tissue evidence="4">Adductor muscle</tissue>
    </source>
</reference>
<dbReference type="Pfam" id="PF03732">
    <property type="entry name" value="Retrotrans_gag"/>
    <property type="match status" value="1"/>
</dbReference>
<evidence type="ECO:0000259" key="3">
    <source>
        <dbReference type="Pfam" id="PF03732"/>
    </source>
</evidence>
<keyword evidence="1" id="KW-0175">Coiled coil</keyword>
<comment type="caution">
    <text evidence="4">The sequence shown here is derived from an EMBL/GenBank/DDBJ whole genome shotgun (WGS) entry which is preliminary data.</text>
</comment>
<dbReference type="InterPro" id="IPR010994">
    <property type="entry name" value="RuvA_2-like"/>
</dbReference>
<dbReference type="Gene3D" id="1.10.150.320">
    <property type="entry name" value="Photosystem II 12 kDa extrinsic protein"/>
    <property type="match status" value="1"/>
</dbReference>
<dbReference type="InterPro" id="IPR005162">
    <property type="entry name" value="Retrotrans_gag_dom"/>
</dbReference>